<evidence type="ECO:0000313" key="7">
    <source>
        <dbReference type="Proteomes" id="UP000759131"/>
    </source>
</evidence>
<keyword evidence="7" id="KW-1185">Reference proteome</keyword>
<dbReference type="OrthoDB" id="2151618at2759"/>
<dbReference type="FunFam" id="1.20.5.520:FF:000001">
    <property type="entry name" value="Thymosin beta"/>
    <property type="match status" value="1"/>
</dbReference>
<evidence type="ECO:0000256" key="3">
    <source>
        <dbReference type="ARBA" id="ARBA00022490"/>
    </source>
</evidence>
<reference evidence="6" key="1">
    <citation type="submission" date="2020-11" db="EMBL/GenBank/DDBJ databases">
        <authorList>
            <person name="Tran Van P."/>
        </authorList>
    </citation>
    <scope>NUCLEOTIDE SEQUENCE</scope>
</reference>
<feature type="region of interest" description="Disordered" evidence="5">
    <location>
        <begin position="1"/>
        <end position="32"/>
    </location>
</feature>
<dbReference type="InterPro" id="IPR001152">
    <property type="entry name" value="Beta-thymosin"/>
</dbReference>
<dbReference type="Proteomes" id="UP000759131">
    <property type="component" value="Unassembled WGS sequence"/>
</dbReference>
<comment type="subcellular location">
    <subcellularLocation>
        <location evidence="1">Cytoplasm</location>
        <location evidence="1">Cytoskeleton</location>
    </subcellularLocation>
</comment>
<feature type="compositionally biased region" description="Basic and acidic residues" evidence="5">
    <location>
        <begin position="20"/>
        <end position="32"/>
    </location>
</feature>
<dbReference type="Gene3D" id="1.20.5.520">
    <property type="entry name" value="Single helix bin"/>
    <property type="match status" value="2"/>
</dbReference>
<dbReference type="PANTHER" id="PTHR20940">
    <property type="entry name" value="TETRA THYMOSIN"/>
    <property type="match status" value="1"/>
</dbReference>
<keyword evidence="3" id="KW-0963">Cytoplasm</keyword>
<evidence type="ECO:0008006" key="8">
    <source>
        <dbReference type="Google" id="ProtNLM"/>
    </source>
</evidence>
<name>A0A7R9LNW7_9ACAR</name>
<evidence type="ECO:0000313" key="6">
    <source>
        <dbReference type="EMBL" id="CAD7645142.1"/>
    </source>
</evidence>
<evidence type="ECO:0000256" key="5">
    <source>
        <dbReference type="SAM" id="MobiDB-lite"/>
    </source>
</evidence>
<evidence type="ECO:0000256" key="2">
    <source>
        <dbReference type="ARBA" id="ARBA00009511"/>
    </source>
</evidence>
<sequence length="87" mass="9709">MSSPKDLPKPLTNPLAAELTAEHQLKKTQTEEKVVLPSAEEIASEKSQQKLLQSIEAFDEKCLKKQETVEKQVLPTAEDIKAEKPLI</sequence>
<organism evidence="6">
    <name type="scientific">Medioppia subpectinata</name>
    <dbReference type="NCBI Taxonomy" id="1979941"/>
    <lineage>
        <taxon>Eukaryota</taxon>
        <taxon>Metazoa</taxon>
        <taxon>Ecdysozoa</taxon>
        <taxon>Arthropoda</taxon>
        <taxon>Chelicerata</taxon>
        <taxon>Arachnida</taxon>
        <taxon>Acari</taxon>
        <taxon>Acariformes</taxon>
        <taxon>Sarcoptiformes</taxon>
        <taxon>Oribatida</taxon>
        <taxon>Brachypylina</taxon>
        <taxon>Oppioidea</taxon>
        <taxon>Oppiidae</taxon>
        <taxon>Medioppia</taxon>
    </lineage>
</organism>
<dbReference type="EMBL" id="OC887914">
    <property type="protein sequence ID" value="CAD7645142.1"/>
    <property type="molecule type" value="Genomic_DNA"/>
</dbReference>
<dbReference type="EMBL" id="CAJPIZ010033339">
    <property type="protein sequence ID" value="CAG2120419.1"/>
    <property type="molecule type" value="Genomic_DNA"/>
</dbReference>
<gene>
    <name evidence="6" type="ORF">OSB1V03_LOCUS20366</name>
</gene>
<dbReference type="SMART" id="SM00152">
    <property type="entry name" value="THY"/>
    <property type="match status" value="2"/>
</dbReference>
<evidence type="ECO:0000256" key="4">
    <source>
        <dbReference type="ARBA" id="ARBA00023212"/>
    </source>
</evidence>
<dbReference type="InterPro" id="IPR038386">
    <property type="entry name" value="Beta-thymosin_sf"/>
</dbReference>
<dbReference type="Pfam" id="PF01290">
    <property type="entry name" value="Thymosin"/>
    <property type="match status" value="2"/>
</dbReference>
<evidence type="ECO:0000256" key="1">
    <source>
        <dbReference type="ARBA" id="ARBA00004245"/>
    </source>
</evidence>
<dbReference type="GO" id="GO:0007015">
    <property type="term" value="P:actin filament organization"/>
    <property type="evidence" value="ECO:0007669"/>
    <property type="project" value="InterPro"/>
</dbReference>
<accession>A0A7R9LNW7</accession>
<dbReference type="GO" id="GO:0005856">
    <property type="term" value="C:cytoskeleton"/>
    <property type="evidence" value="ECO:0007669"/>
    <property type="project" value="UniProtKB-SubCell"/>
</dbReference>
<dbReference type="GO" id="GO:0005829">
    <property type="term" value="C:cytosol"/>
    <property type="evidence" value="ECO:0007669"/>
    <property type="project" value="TreeGrafter"/>
</dbReference>
<proteinExistence type="inferred from homology"/>
<dbReference type="GO" id="GO:0003785">
    <property type="term" value="F:actin monomer binding"/>
    <property type="evidence" value="ECO:0007669"/>
    <property type="project" value="InterPro"/>
</dbReference>
<dbReference type="PANTHER" id="PTHR20940:SF1">
    <property type="entry name" value="CIBOULOT, ISOFORM A"/>
    <property type="match status" value="1"/>
</dbReference>
<protein>
    <recommendedName>
        <fullName evidence="8">Thymosin beta</fullName>
    </recommendedName>
</protein>
<keyword evidence="4" id="KW-0206">Cytoskeleton</keyword>
<dbReference type="AlphaFoldDB" id="A0A7R9LNW7"/>
<comment type="similarity">
    <text evidence="2">Belongs to the thymosin beta family.</text>
</comment>